<keyword evidence="2" id="KW-0812">Transmembrane</keyword>
<keyword evidence="2" id="KW-0472">Membrane</keyword>
<reference evidence="4 5" key="1">
    <citation type="submission" date="2018-10" db="EMBL/GenBank/DDBJ databases">
        <authorList>
            <person name="Criscuolo A."/>
        </authorList>
    </citation>
    <scope>NUCLEOTIDE SEQUENCE [LARGE SCALE GENOMIC DNA]</scope>
    <source>
        <strain evidence="4">DnA1</strain>
    </source>
</reference>
<sequence>MPIFTTFASRRLGGARHAAAAALLAFAASGTAHAAATSVEAIHDFAGQELGERPAMLIAGPDGKLYGSTGSRSSGNGANFGTVFRIDRDGGNYQVLHQFQHAYRSAYSTAIELVAGSDGNLYGYSSLTGTETAATAVNNMGMLFRIAPASGAVSVLYAFPAAEADPYFNNNAPNGAGLNPSGLVERDGVLYGLASRGGSKGAGTAFKFELASGTFSLLHTFGVSDALSRPRQLHIDSRGRLIGLAGTTPFELFPTGGIRAIGVAPPAGGTGIGTPSLLPRAGGGFYGTASGGAHQTGALLALDIDAAPAYTVLHSFDPEIKVSSNDDATYANLEGRNPDGLADAGDGTLLGTATQGGAASNGTIFRFAPDSGRLEIKYAFPYTKPVQTGAAVPVNDVTPNATGAFPKGALVRGDGNAWFGVASHGGAQGLGTVYRVVPGDDDVRAPQIARWDANLMSTHLSNTGGLVYLYAESWDQPAGTVWLESGFVAAVDWSTLGVTQCTGETTVEPDAASGLASGDGSRYGAHPIETPQTWSGPKPTSGRYIFILRNTGAYAYTLRCVGPQGEIQRTLTIEVKQVPQEGDDEVPRFGNGGGSAGLATLAGLALLAWALRARRAPAPSTRAAMRSRSRN</sequence>
<evidence type="ECO:0000256" key="3">
    <source>
        <dbReference type="SAM" id="SignalP"/>
    </source>
</evidence>
<evidence type="ECO:0000313" key="5">
    <source>
        <dbReference type="Proteomes" id="UP000277294"/>
    </source>
</evidence>
<dbReference type="RefSeq" id="WP_124077332.1">
    <property type="nucleotide sequence ID" value="NZ_UWPJ01000005.1"/>
</dbReference>
<evidence type="ECO:0000256" key="2">
    <source>
        <dbReference type="SAM" id="Phobius"/>
    </source>
</evidence>
<dbReference type="NCBIfam" id="TIGR03803">
    <property type="entry name" value="Gloeo_Verruco"/>
    <property type="match status" value="5"/>
</dbReference>
<organism evidence="4 5">
    <name type="scientific">Pigmentiphaga humi</name>
    <dbReference type="NCBI Taxonomy" id="2478468"/>
    <lineage>
        <taxon>Bacteria</taxon>
        <taxon>Pseudomonadati</taxon>
        <taxon>Pseudomonadota</taxon>
        <taxon>Betaproteobacteria</taxon>
        <taxon>Burkholderiales</taxon>
        <taxon>Alcaligenaceae</taxon>
        <taxon>Pigmentiphaga</taxon>
    </lineage>
</organism>
<dbReference type="AlphaFoldDB" id="A0A3P4AVM0"/>
<keyword evidence="2" id="KW-1133">Transmembrane helix</keyword>
<keyword evidence="3" id="KW-0732">Signal</keyword>
<proteinExistence type="predicted"/>
<dbReference type="SUPFAM" id="SSF63829">
    <property type="entry name" value="Calcium-dependent phosphotriesterase"/>
    <property type="match status" value="1"/>
</dbReference>
<protein>
    <submittedName>
        <fullName evidence="4">Uncharacterized protein</fullName>
    </submittedName>
</protein>
<evidence type="ECO:0000256" key="1">
    <source>
        <dbReference type="SAM" id="MobiDB-lite"/>
    </source>
</evidence>
<keyword evidence="5" id="KW-1185">Reference proteome</keyword>
<gene>
    <name evidence="4" type="ORF">PIGHUM_00142</name>
</gene>
<name>A0A3P4AVM0_9BURK</name>
<accession>A0A3P4AVM0</accession>
<dbReference type="Proteomes" id="UP000277294">
    <property type="component" value="Unassembled WGS sequence"/>
</dbReference>
<dbReference type="EMBL" id="UWPJ01000005">
    <property type="protein sequence ID" value="VCU68094.1"/>
    <property type="molecule type" value="Genomic_DNA"/>
</dbReference>
<feature type="transmembrane region" description="Helical" evidence="2">
    <location>
        <begin position="593"/>
        <end position="611"/>
    </location>
</feature>
<dbReference type="InterPro" id="IPR022519">
    <property type="entry name" value="Gloeo/Verruco_rpt"/>
</dbReference>
<feature type="region of interest" description="Disordered" evidence="1">
    <location>
        <begin position="508"/>
        <end position="535"/>
    </location>
</feature>
<feature type="signal peptide" evidence="3">
    <location>
        <begin position="1"/>
        <end position="34"/>
    </location>
</feature>
<dbReference type="OrthoDB" id="7432613at2"/>
<feature type="chain" id="PRO_5018032509" evidence="3">
    <location>
        <begin position="35"/>
        <end position="631"/>
    </location>
</feature>
<evidence type="ECO:0000313" key="4">
    <source>
        <dbReference type="EMBL" id="VCU68094.1"/>
    </source>
</evidence>